<evidence type="ECO:0000313" key="3">
    <source>
        <dbReference type="EMBL" id="CCA23001.1"/>
    </source>
</evidence>
<gene>
    <name evidence="3" type="primary">AlNc14C175G8113</name>
    <name evidence="3" type="ORF">ALNC14_091440</name>
</gene>
<reference evidence="3" key="1">
    <citation type="journal article" date="2011" name="PLoS Biol.">
        <title>Gene gain and loss during evolution of obligate parasitism in the white rust pathogen of Arabidopsis thaliana.</title>
        <authorList>
            <person name="Kemen E."/>
            <person name="Gardiner A."/>
            <person name="Schultz-Larsen T."/>
            <person name="Kemen A.C."/>
            <person name="Balmuth A.L."/>
            <person name="Robert-Seilaniantz A."/>
            <person name="Bailey K."/>
            <person name="Holub E."/>
            <person name="Studholme D.J."/>
            <person name="Maclean D."/>
            <person name="Jones J.D."/>
        </authorList>
    </citation>
    <scope>NUCLEOTIDE SEQUENCE</scope>
</reference>
<organism evidence="3">
    <name type="scientific">Albugo laibachii Nc14</name>
    <dbReference type="NCBI Taxonomy" id="890382"/>
    <lineage>
        <taxon>Eukaryota</taxon>
        <taxon>Sar</taxon>
        <taxon>Stramenopiles</taxon>
        <taxon>Oomycota</taxon>
        <taxon>Peronosporomycetes</taxon>
        <taxon>Albuginales</taxon>
        <taxon>Albuginaceae</taxon>
        <taxon>Albugo</taxon>
    </lineage>
</organism>
<name>F0WNV8_9STRA</name>
<dbReference type="AlphaFoldDB" id="F0WNV8"/>
<accession>F0WNV8</accession>
<evidence type="ECO:0000256" key="1">
    <source>
        <dbReference type="SAM" id="Phobius"/>
    </source>
</evidence>
<evidence type="ECO:0000256" key="2">
    <source>
        <dbReference type="SAM" id="SignalP"/>
    </source>
</evidence>
<keyword evidence="1" id="KW-0472">Membrane</keyword>
<feature type="chain" id="PRO_5003259552" evidence="2">
    <location>
        <begin position="24"/>
        <end position="87"/>
    </location>
</feature>
<feature type="signal peptide" evidence="2">
    <location>
        <begin position="1"/>
        <end position="23"/>
    </location>
</feature>
<keyword evidence="1" id="KW-1133">Transmembrane helix</keyword>
<dbReference type="EMBL" id="FR824220">
    <property type="protein sequence ID" value="CCA23001.1"/>
    <property type="molecule type" value="Genomic_DNA"/>
</dbReference>
<protein>
    <submittedName>
        <fullName evidence="3">AlNc14C175G8113 protein</fullName>
    </submittedName>
</protein>
<sequence length="87" mass="9792">MAILERLLLVLDLKLCLVQVSWSAPRFLCGVRSNGVVTGYNWMYWLAVLIGFISFCCDMALGWHFSECVICSVVARLGSIGAAWQYR</sequence>
<dbReference type="HOGENOM" id="CLU_2488068_0_0_1"/>
<keyword evidence="2" id="KW-0732">Signal</keyword>
<feature type="transmembrane region" description="Helical" evidence="1">
    <location>
        <begin position="42"/>
        <end position="61"/>
    </location>
</feature>
<reference evidence="3" key="2">
    <citation type="submission" date="2011-02" db="EMBL/GenBank/DDBJ databases">
        <authorList>
            <person name="MacLean D."/>
        </authorList>
    </citation>
    <scope>NUCLEOTIDE SEQUENCE</scope>
</reference>
<keyword evidence="1" id="KW-0812">Transmembrane</keyword>
<proteinExistence type="predicted"/>